<dbReference type="InterPro" id="IPR000524">
    <property type="entry name" value="Tscrpt_reg_HTH_GntR"/>
</dbReference>
<dbReference type="InterPro" id="IPR036388">
    <property type="entry name" value="WH-like_DNA-bd_sf"/>
</dbReference>
<sequence length="207" mass="22646">MTTATSRAYDHVKQAILDRAYPGGALLSEGEIASEVGVSRTPVREALLRLETEGLVRLYPKRGALVLPVSPQEVSDVLETRELVETFTAGRATIGPELVAELTRLLEAMREHSGAADAKEFAHADRCFHRTLVAAAGNAILTQLYDSLRDRQLRMARLTASDPVRAADAIRDHSEILEAVRSGDRRRIRAAIHRHLQTAGAALHGRS</sequence>
<keyword evidence="1" id="KW-0805">Transcription regulation</keyword>
<dbReference type="OrthoDB" id="4120783at2"/>
<keyword evidence="3" id="KW-0804">Transcription</keyword>
<evidence type="ECO:0000313" key="5">
    <source>
        <dbReference type="EMBL" id="TQL90975.1"/>
    </source>
</evidence>
<organism evidence="5 6">
    <name type="scientific">Actinoallomurus bryophytorum</name>
    <dbReference type="NCBI Taxonomy" id="1490222"/>
    <lineage>
        <taxon>Bacteria</taxon>
        <taxon>Bacillati</taxon>
        <taxon>Actinomycetota</taxon>
        <taxon>Actinomycetes</taxon>
        <taxon>Streptosporangiales</taxon>
        <taxon>Thermomonosporaceae</taxon>
        <taxon>Actinoallomurus</taxon>
    </lineage>
</organism>
<dbReference type="CDD" id="cd07377">
    <property type="entry name" value="WHTH_GntR"/>
    <property type="match status" value="1"/>
</dbReference>
<dbReference type="GO" id="GO:0003700">
    <property type="term" value="F:DNA-binding transcription factor activity"/>
    <property type="evidence" value="ECO:0007669"/>
    <property type="project" value="InterPro"/>
</dbReference>
<dbReference type="PANTHER" id="PTHR43537">
    <property type="entry name" value="TRANSCRIPTIONAL REGULATOR, GNTR FAMILY"/>
    <property type="match status" value="1"/>
</dbReference>
<proteinExistence type="predicted"/>
<feature type="domain" description="HTH gntR-type" evidence="4">
    <location>
        <begin position="2"/>
        <end position="69"/>
    </location>
</feature>
<name>A0A543C1L9_9ACTN</name>
<dbReference type="SMART" id="SM00895">
    <property type="entry name" value="FCD"/>
    <property type="match status" value="1"/>
</dbReference>
<dbReference type="Gene3D" id="1.20.120.530">
    <property type="entry name" value="GntR ligand-binding domain-like"/>
    <property type="match status" value="1"/>
</dbReference>
<evidence type="ECO:0000256" key="2">
    <source>
        <dbReference type="ARBA" id="ARBA00023125"/>
    </source>
</evidence>
<dbReference type="Gene3D" id="1.10.10.10">
    <property type="entry name" value="Winged helix-like DNA-binding domain superfamily/Winged helix DNA-binding domain"/>
    <property type="match status" value="1"/>
</dbReference>
<dbReference type="InterPro" id="IPR036390">
    <property type="entry name" value="WH_DNA-bd_sf"/>
</dbReference>
<dbReference type="RefSeq" id="WP_141962931.1">
    <property type="nucleotide sequence ID" value="NZ_VFOZ01000002.1"/>
</dbReference>
<comment type="caution">
    <text evidence="5">The sequence shown here is derived from an EMBL/GenBank/DDBJ whole genome shotgun (WGS) entry which is preliminary data.</text>
</comment>
<gene>
    <name evidence="5" type="ORF">FB559_8296</name>
</gene>
<dbReference type="AlphaFoldDB" id="A0A543C1L9"/>
<dbReference type="SMART" id="SM00345">
    <property type="entry name" value="HTH_GNTR"/>
    <property type="match status" value="1"/>
</dbReference>
<evidence type="ECO:0000256" key="1">
    <source>
        <dbReference type="ARBA" id="ARBA00023015"/>
    </source>
</evidence>
<evidence type="ECO:0000313" key="6">
    <source>
        <dbReference type="Proteomes" id="UP000316096"/>
    </source>
</evidence>
<dbReference type="Proteomes" id="UP000316096">
    <property type="component" value="Unassembled WGS sequence"/>
</dbReference>
<evidence type="ECO:0000256" key="3">
    <source>
        <dbReference type="ARBA" id="ARBA00023163"/>
    </source>
</evidence>
<dbReference type="GO" id="GO:0003677">
    <property type="term" value="F:DNA binding"/>
    <property type="evidence" value="ECO:0007669"/>
    <property type="project" value="UniProtKB-KW"/>
</dbReference>
<dbReference type="EMBL" id="VFOZ01000002">
    <property type="protein sequence ID" value="TQL90975.1"/>
    <property type="molecule type" value="Genomic_DNA"/>
</dbReference>
<dbReference type="PANTHER" id="PTHR43537:SF24">
    <property type="entry name" value="GLUCONATE OPERON TRANSCRIPTIONAL REPRESSOR"/>
    <property type="match status" value="1"/>
</dbReference>
<dbReference type="SUPFAM" id="SSF48008">
    <property type="entry name" value="GntR ligand-binding domain-like"/>
    <property type="match status" value="1"/>
</dbReference>
<evidence type="ECO:0000259" key="4">
    <source>
        <dbReference type="PROSITE" id="PS50949"/>
    </source>
</evidence>
<protein>
    <submittedName>
        <fullName evidence="5">DNA-binding GntR family transcriptional regulator</fullName>
    </submittedName>
</protein>
<keyword evidence="2 5" id="KW-0238">DNA-binding</keyword>
<dbReference type="InterPro" id="IPR008920">
    <property type="entry name" value="TF_FadR/GntR_C"/>
</dbReference>
<dbReference type="Pfam" id="PF07729">
    <property type="entry name" value="FCD"/>
    <property type="match status" value="1"/>
</dbReference>
<dbReference type="Pfam" id="PF00392">
    <property type="entry name" value="GntR"/>
    <property type="match status" value="1"/>
</dbReference>
<dbReference type="PROSITE" id="PS50949">
    <property type="entry name" value="HTH_GNTR"/>
    <property type="match status" value="1"/>
</dbReference>
<dbReference type="InterPro" id="IPR011711">
    <property type="entry name" value="GntR_C"/>
</dbReference>
<keyword evidence="6" id="KW-1185">Reference proteome</keyword>
<accession>A0A543C1L9</accession>
<dbReference type="SUPFAM" id="SSF46785">
    <property type="entry name" value="Winged helix' DNA-binding domain"/>
    <property type="match status" value="1"/>
</dbReference>
<dbReference type="PRINTS" id="PR00035">
    <property type="entry name" value="HTHGNTR"/>
</dbReference>
<reference evidence="5 6" key="1">
    <citation type="submission" date="2019-06" db="EMBL/GenBank/DDBJ databases">
        <title>Sequencing the genomes of 1000 actinobacteria strains.</title>
        <authorList>
            <person name="Klenk H.-P."/>
        </authorList>
    </citation>
    <scope>NUCLEOTIDE SEQUENCE [LARGE SCALE GENOMIC DNA]</scope>
    <source>
        <strain evidence="5 6">DSM 102200</strain>
    </source>
</reference>